<proteinExistence type="predicted"/>
<sequence>MAAFGRQLIRKIGGGKWIVKRVVAVIPFKTHVATIAVIGGIFTWMYGFKVAKNYLKGLLSTDTYVYHQEMDDFLYNKALVEHKTNAQQF</sequence>
<keyword evidence="1" id="KW-0812">Transmembrane</keyword>
<organism evidence="2 3">
    <name type="scientific">Globodera rostochiensis</name>
    <name type="common">Golden nematode worm</name>
    <name type="synonym">Heterodera rostochiensis</name>
    <dbReference type="NCBI Taxonomy" id="31243"/>
    <lineage>
        <taxon>Eukaryota</taxon>
        <taxon>Metazoa</taxon>
        <taxon>Ecdysozoa</taxon>
        <taxon>Nematoda</taxon>
        <taxon>Chromadorea</taxon>
        <taxon>Rhabditida</taxon>
        <taxon>Tylenchina</taxon>
        <taxon>Tylenchomorpha</taxon>
        <taxon>Tylenchoidea</taxon>
        <taxon>Heteroderidae</taxon>
        <taxon>Heteroderinae</taxon>
        <taxon>Globodera</taxon>
    </lineage>
</organism>
<name>A0A914I7Z2_GLORO</name>
<dbReference type="Proteomes" id="UP000887572">
    <property type="component" value="Unplaced"/>
</dbReference>
<evidence type="ECO:0000313" key="2">
    <source>
        <dbReference type="Proteomes" id="UP000887572"/>
    </source>
</evidence>
<accession>A0A914I7Z2</accession>
<evidence type="ECO:0000313" key="3">
    <source>
        <dbReference type="WBParaSite" id="Gr19_v10_g7757.t1"/>
    </source>
</evidence>
<dbReference type="WBParaSite" id="Gr19_v10_g7757.t1">
    <property type="protein sequence ID" value="Gr19_v10_g7757.t1"/>
    <property type="gene ID" value="Gr19_v10_g7757"/>
</dbReference>
<evidence type="ECO:0000256" key="1">
    <source>
        <dbReference type="SAM" id="Phobius"/>
    </source>
</evidence>
<feature type="transmembrane region" description="Helical" evidence="1">
    <location>
        <begin position="21"/>
        <end position="46"/>
    </location>
</feature>
<keyword evidence="1" id="KW-1133">Transmembrane helix</keyword>
<keyword evidence="1" id="KW-0472">Membrane</keyword>
<keyword evidence="2" id="KW-1185">Reference proteome</keyword>
<dbReference type="AlphaFoldDB" id="A0A914I7Z2"/>
<reference evidence="3" key="1">
    <citation type="submission" date="2022-11" db="UniProtKB">
        <authorList>
            <consortium name="WormBaseParasite"/>
        </authorList>
    </citation>
    <scope>IDENTIFICATION</scope>
</reference>
<protein>
    <submittedName>
        <fullName evidence="3">Uncharacterized protein</fullName>
    </submittedName>
</protein>